<protein>
    <submittedName>
        <fullName evidence="5">Transcriptional regulator</fullName>
    </submittedName>
</protein>
<dbReference type="InterPro" id="IPR032687">
    <property type="entry name" value="AraC-type_N"/>
</dbReference>
<evidence type="ECO:0000313" key="5">
    <source>
        <dbReference type="EMBL" id="GLQ30143.1"/>
    </source>
</evidence>
<proteinExistence type="predicted"/>
<feature type="domain" description="HTH araC/xylS-type" evidence="4">
    <location>
        <begin position="236"/>
        <end position="334"/>
    </location>
</feature>
<dbReference type="InterPro" id="IPR009057">
    <property type="entry name" value="Homeodomain-like_sf"/>
</dbReference>
<dbReference type="SUPFAM" id="SSF46689">
    <property type="entry name" value="Homeodomain-like"/>
    <property type="match status" value="1"/>
</dbReference>
<accession>A0AA37S7Z8</accession>
<evidence type="ECO:0000313" key="6">
    <source>
        <dbReference type="Proteomes" id="UP001161389"/>
    </source>
</evidence>
<keyword evidence="3" id="KW-0804">Transcription</keyword>
<dbReference type="PROSITE" id="PS01124">
    <property type="entry name" value="HTH_ARAC_FAMILY_2"/>
    <property type="match status" value="1"/>
</dbReference>
<name>A0AA37S7Z8_9GAMM</name>
<reference evidence="5" key="2">
    <citation type="submission" date="2023-01" db="EMBL/GenBank/DDBJ databases">
        <title>Draft genome sequence of Litoribrevibacter albus strain NBRC 110071.</title>
        <authorList>
            <person name="Sun Q."/>
            <person name="Mori K."/>
        </authorList>
    </citation>
    <scope>NUCLEOTIDE SEQUENCE</scope>
    <source>
        <strain evidence="5">NBRC 110071</strain>
    </source>
</reference>
<gene>
    <name evidence="5" type="ORF">GCM10007876_06210</name>
</gene>
<sequence length="335" mass="38381">MTQHSITVSSNWAKSILEYSGRDKDAQKEILQRAQLTSEDFSTKKRLSMDQTVQLWGACIEHSNNPFFGLHFGEQVRPGTFHIVGYTLMNSATLGSALDKLNQYQRLISDGGIFQKLPTKKGTWLIYHQKPDSLPFYYHQIDAVFAALIAFARWTTGEEIMPIEVSFQRPQTNDESEYLRLFGAAPNYGQTFDGILISDDALSLPLLEADEELCTMHEEHAKQRLGELGQVRNIRHKVAQLIEHRLSSSHVTRPHIAQCLNMSEKSLQRRLAEEDTCFQTVLDNVRERLARHYLEETKLPLSEIAELLGFTDNSAFYKAFKRWTNLNPGAYRKQS</sequence>
<dbReference type="PANTHER" id="PTHR47894">
    <property type="entry name" value="HTH-TYPE TRANSCRIPTIONAL REGULATOR GADX"/>
    <property type="match status" value="1"/>
</dbReference>
<reference evidence="5" key="1">
    <citation type="journal article" date="2014" name="Int. J. Syst. Evol. Microbiol.">
        <title>Complete genome sequence of Corynebacterium casei LMG S-19264T (=DSM 44701T), isolated from a smear-ripened cheese.</title>
        <authorList>
            <consortium name="US DOE Joint Genome Institute (JGI-PGF)"/>
            <person name="Walter F."/>
            <person name="Albersmeier A."/>
            <person name="Kalinowski J."/>
            <person name="Ruckert C."/>
        </authorList>
    </citation>
    <scope>NUCLEOTIDE SEQUENCE</scope>
    <source>
        <strain evidence="5">NBRC 110071</strain>
    </source>
</reference>
<dbReference type="EMBL" id="BSNM01000003">
    <property type="protein sequence ID" value="GLQ30143.1"/>
    <property type="molecule type" value="Genomic_DNA"/>
</dbReference>
<dbReference type="Gene3D" id="1.10.10.60">
    <property type="entry name" value="Homeodomain-like"/>
    <property type="match status" value="1"/>
</dbReference>
<evidence type="ECO:0000259" key="4">
    <source>
        <dbReference type="PROSITE" id="PS01124"/>
    </source>
</evidence>
<dbReference type="Pfam" id="PF12625">
    <property type="entry name" value="Arabinose_bd"/>
    <property type="match status" value="1"/>
</dbReference>
<dbReference type="GO" id="GO:0005829">
    <property type="term" value="C:cytosol"/>
    <property type="evidence" value="ECO:0007669"/>
    <property type="project" value="TreeGrafter"/>
</dbReference>
<evidence type="ECO:0000256" key="2">
    <source>
        <dbReference type="ARBA" id="ARBA00023125"/>
    </source>
</evidence>
<dbReference type="AlphaFoldDB" id="A0AA37S7Z8"/>
<dbReference type="RefSeq" id="WP_284378664.1">
    <property type="nucleotide sequence ID" value="NZ_BSNM01000003.1"/>
</dbReference>
<dbReference type="GO" id="GO:0003700">
    <property type="term" value="F:DNA-binding transcription factor activity"/>
    <property type="evidence" value="ECO:0007669"/>
    <property type="project" value="InterPro"/>
</dbReference>
<dbReference type="InterPro" id="IPR018060">
    <property type="entry name" value="HTH_AraC"/>
</dbReference>
<dbReference type="Proteomes" id="UP001161389">
    <property type="component" value="Unassembled WGS sequence"/>
</dbReference>
<dbReference type="PANTHER" id="PTHR47894:SF1">
    <property type="entry name" value="HTH-TYPE TRANSCRIPTIONAL REGULATOR VQSM"/>
    <property type="match status" value="1"/>
</dbReference>
<keyword evidence="6" id="KW-1185">Reference proteome</keyword>
<comment type="caution">
    <text evidence="5">The sequence shown here is derived from an EMBL/GenBank/DDBJ whole genome shotgun (WGS) entry which is preliminary data.</text>
</comment>
<evidence type="ECO:0000256" key="1">
    <source>
        <dbReference type="ARBA" id="ARBA00023015"/>
    </source>
</evidence>
<dbReference type="SMART" id="SM00342">
    <property type="entry name" value="HTH_ARAC"/>
    <property type="match status" value="1"/>
</dbReference>
<organism evidence="5 6">
    <name type="scientific">Litoribrevibacter albus</name>
    <dbReference type="NCBI Taxonomy" id="1473156"/>
    <lineage>
        <taxon>Bacteria</taxon>
        <taxon>Pseudomonadati</taxon>
        <taxon>Pseudomonadota</taxon>
        <taxon>Gammaproteobacteria</taxon>
        <taxon>Oceanospirillales</taxon>
        <taxon>Oceanospirillaceae</taxon>
        <taxon>Litoribrevibacter</taxon>
    </lineage>
</organism>
<keyword evidence="1" id="KW-0805">Transcription regulation</keyword>
<evidence type="ECO:0000256" key="3">
    <source>
        <dbReference type="ARBA" id="ARBA00023163"/>
    </source>
</evidence>
<dbReference type="Pfam" id="PF12833">
    <property type="entry name" value="HTH_18"/>
    <property type="match status" value="1"/>
</dbReference>
<dbReference type="GO" id="GO:0000976">
    <property type="term" value="F:transcription cis-regulatory region binding"/>
    <property type="evidence" value="ECO:0007669"/>
    <property type="project" value="TreeGrafter"/>
</dbReference>
<keyword evidence="2" id="KW-0238">DNA-binding</keyword>